<organism evidence="1 2">
    <name type="scientific">Paracoccidioides lutzii (strain ATCC MYA-826 / Pb01)</name>
    <name type="common">Paracoccidioides brasiliensis</name>
    <dbReference type="NCBI Taxonomy" id="502779"/>
    <lineage>
        <taxon>Eukaryota</taxon>
        <taxon>Fungi</taxon>
        <taxon>Dikarya</taxon>
        <taxon>Ascomycota</taxon>
        <taxon>Pezizomycotina</taxon>
        <taxon>Eurotiomycetes</taxon>
        <taxon>Eurotiomycetidae</taxon>
        <taxon>Onygenales</taxon>
        <taxon>Ajellomycetaceae</taxon>
        <taxon>Paracoccidioides</taxon>
    </lineage>
</organism>
<protein>
    <submittedName>
        <fullName evidence="1">Uncharacterized protein</fullName>
    </submittedName>
</protein>
<name>C1H140_PARBA</name>
<dbReference type="KEGG" id="pbl:PAAG_04484"/>
<proteinExistence type="predicted"/>
<dbReference type="EMBL" id="KN294002">
    <property type="protein sequence ID" value="EEH33434.2"/>
    <property type="molecule type" value="Genomic_DNA"/>
</dbReference>
<gene>
    <name evidence="1" type="ORF">PAAG_04484</name>
</gene>
<dbReference type="AlphaFoldDB" id="C1H140"/>
<dbReference type="VEuPathDB" id="FungiDB:PAAG_04484"/>
<sequence length="143" mass="15873">MEESLKMLNDLPKTDVTALTNLLTRNTIQTDRTANKSYEHRYQAGYHVVLASGQPRCSGGRSPQSDLLENMATQSPANEGNMDIYYRAARTVVSVCCPSESRASWHAQRAQQSIRSMDGTIPDPGVVLNFAVLAKESTLDQYY</sequence>
<keyword evidence="2" id="KW-1185">Reference proteome</keyword>
<dbReference type="Proteomes" id="UP000002059">
    <property type="component" value="Partially assembled WGS sequence"/>
</dbReference>
<evidence type="ECO:0000313" key="2">
    <source>
        <dbReference type="Proteomes" id="UP000002059"/>
    </source>
</evidence>
<dbReference type="RefSeq" id="XP_002793574.2">
    <property type="nucleotide sequence ID" value="XM_002793528.2"/>
</dbReference>
<dbReference type="HOGENOM" id="CLU_1806771_0_0_1"/>
<reference evidence="1 2" key="1">
    <citation type="journal article" date="2011" name="PLoS Genet.">
        <title>Comparative genomic analysis of human fungal pathogens causing paracoccidioidomycosis.</title>
        <authorList>
            <person name="Desjardins C.A."/>
            <person name="Champion M.D."/>
            <person name="Holder J.W."/>
            <person name="Muszewska A."/>
            <person name="Goldberg J."/>
            <person name="Bailao A.M."/>
            <person name="Brigido M.M."/>
            <person name="Ferreira M.E."/>
            <person name="Garcia A.M."/>
            <person name="Grynberg M."/>
            <person name="Gujja S."/>
            <person name="Heiman D.I."/>
            <person name="Henn M.R."/>
            <person name="Kodira C.D."/>
            <person name="Leon-Narvaez H."/>
            <person name="Longo L.V."/>
            <person name="Ma L.J."/>
            <person name="Malavazi I."/>
            <person name="Matsuo A.L."/>
            <person name="Morais F.V."/>
            <person name="Pereira M."/>
            <person name="Rodriguez-Brito S."/>
            <person name="Sakthikumar S."/>
            <person name="Salem-Izacc S.M."/>
            <person name="Sykes S.M."/>
            <person name="Teixeira M.M."/>
            <person name="Vallejo M.C."/>
            <person name="Walter M.E."/>
            <person name="Yandava C."/>
            <person name="Young S."/>
            <person name="Zeng Q."/>
            <person name="Zucker J."/>
            <person name="Felipe M.S."/>
            <person name="Goldman G.H."/>
            <person name="Haas B.J."/>
            <person name="McEwen J.G."/>
            <person name="Nino-Vega G."/>
            <person name="Puccia R."/>
            <person name="San-Blas G."/>
            <person name="Soares C.M."/>
            <person name="Birren B.W."/>
            <person name="Cuomo C.A."/>
        </authorList>
    </citation>
    <scope>NUCLEOTIDE SEQUENCE [LARGE SCALE GENOMIC DNA]</scope>
    <source>
        <strain evidence="2">ATCC MYA-826 / Pb01</strain>
    </source>
</reference>
<evidence type="ECO:0000313" key="1">
    <source>
        <dbReference type="EMBL" id="EEH33434.2"/>
    </source>
</evidence>
<accession>C1H140</accession>
<dbReference type="GeneID" id="9096739"/>